<dbReference type="SUPFAM" id="SSF53167">
    <property type="entry name" value="Purine and uridine phosphorylases"/>
    <property type="match status" value="1"/>
</dbReference>
<protein>
    <recommendedName>
        <fullName evidence="3">Nucleoside phosphorylase domain-containing protein</fullName>
    </recommendedName>
</protein>
<dbReference type="InterPro" id="IPR049539">
    <property type="entry name" value="SPL"/>
</dbReference>
<accession>A0ABT1TDF6</accession>
<evidence type="ECO:0000313" key="1">
    <source>
        <dbReference type="EMBL" id="MCQ8103455.1"/>
    </source>
</evidence>
<dbReference type="PANTHER" id="PTHR37822:SF2">
    <property type="entry name" value="SPORE PHOTOPRODUCT LYASE"/>
    <property type="match status" value="1"/>
</dbReference>
<dbReference type="PANTHER" id="PTHR37822">
    <property type="entry name" value="SPORE PHOTOPRODUCT LYASE-RELATED"/>
    <property type="match status" value="1"/>
</dbReference>
<gene>
    <name evidence="1" type="ORF">NP590_04985</name>
</gene>
<dbReference type="RefSeq" id="WP_256601150.1">
    <property type="nucleotide sequence ID" value="NZ_JANIBJ010000006.1"/>
</dbReference>
<organism evidence="1 2">
    <name type="scientific">Methylomonas subterranea</name>
    <dbReference type="NCBI Taxonomy" id="2952225"/>
    <lineage>
        <taxon>Bacteria</taxon>
        <taxon>Pseudomonadati</taxon>
        <taxon>Pseudomonadota</taxon>
        <taxon>Gammaproteobacteria</taxon>
        <taxon>Methylococcales</taxon>
        <taxon>Methylococcaceae</taxon>
        <taxon>Methylomonas</taxon>
    </lineage>
</organism>
<dbReference type="Proteomes" id="UP001524499">
    <property type="component" value="Unassembled WGS sequence"/>
</dbReference>
<sequence length="274" mass="30107">MADSTPSVFIFCALACEAKPLIGAWKLKKLTAASHPFAIHADSSRVVVVTGIGQTAMAGAVGYTMALFAHPPLPVMLNLGIAGHHNLPLGSLVLGHKIVACESGRGFYPQFPFTISQPTRTISTQAKPNTHYSTDALFDMEASAFYEMALKFSSSELIHVVKIISDNHQSPVTAISESTVEHWISAQLAAFEEILELLLAQNPQLRPHEPELYQVMLREFHFTVSGRLKLKALLQRWRVLKGEAPPIGPSGQFRSGGEYLLWLEKQLDEAAFFL</sequence>
<dbReference type="InterPro" id="IPR035994">
    <property type="entry name" value="Nucleoside_phosphorylase_sf"/>
</dbReference>
<dbReference type="EMBL" id="JANIBJ010000006">
    <property type="protein sequence ID" value="MCQ8103455.1"/>
    <property type="molecule type" value="Genomic_DNA"/>
</dbReference>
<proteinExistence type="predicted"/>
<reference evidence="1 2" key="1">
    <citation type="submission" date="2022-07" db="EMBL/GenBank/DDBJ databases">
        <title>Methylomonas rivi sp. nov., Methylomonas rosea sp. nov., Methylomonas aureus sp. nov. and Methylomonas subterranea sp. nov., four novel methanotrophs isolated from a freshwater creek and the deep terrestrial subsurface.</title>
        <authorList>
            <person name="Abin C."/>
            <person name="Sankaranarayanan K."/>
            <person name="Garner C."/>
            <person name="Sindelar R."/>
            <person name="Kotary K."/>
            <person name="Garner R."/>
            <person name="Barclay S."/>
            <person name="Lawson P."/>
            <person name="Krumholz L."/>
        </authorList>
    </citation>
    <scope>NUCLEOTIDE SEQUENCE [LARGE SCALE GENOMIC DNA]</scope>
    <source>
        <strain evidence="1 2">SURF-2</strain>
    </source>
</reference>
<evidence type="ECO:0008006" key="3">
    <source>
        <dbReference type="Google" id="ProtNLM"/>
    </source>
</evidence>
<evidence type="ECO:0000313" key="2">
    <source>
        <dbReference type="Proteomes" id="UP001524499"/>
    </source>
</evidence>
<name>A0ABT1TDF6_9GAMM</name>
<keyword evidence="2" id="KW-1185">Reference proteome</keyword>
<dbReference type="Gene3D" id="3.40.50.1580">
    <property type="entry name" value="Nucleoside phosphorylase domain"/>
    <property type="match status" value="1"/>
</dbReference>
<comment type="caution">
    <text evidence="1">The sequence shown here is derived from an EMBL/GenBank/DDBJ whole genome shotgun (WGS) entry which is preliminary data.</text>
</comment>